<evidence type="ECO:0000313" key="2">
    <source>
        <dbReference type="EMBL" id="PAD73987.1"/>
    </source>
</evidence>
<dbReference type="Proteomes" id="UP000215596">
    <property type="component" value="Unassembled WGS sequence"/>
</dbReference>
<proteinExistence type="predicted"/>
<gene>
    <name evidence="2" type="ORF">CHH67_18715</name>
</gene>
<dbReference type="CDD" id="cd00761">
    <property type="entry name" value="Glyco_tranf_GTA_type"/>
    <property type="match status" value="1"/>
</dbReference>
<dbReference type="PANTHER" id="PTHR43646:SF6">
    <property type="entry name" value="PRE-MYCOFACTOCIN GLYCOSYLTRANSFERASE"/>
    <property type="match status" value="1"/>
</dbReference>
<sequence length="326" mass="35462">MRRSAPKKRWQRRAWYAGYTAGRRALRRGGRLSPRAFEHWLATTGLQGLRLNSWLPELAESFRRGCARGSKGRLGTGPLPSVKARVSAVVLARNHAATITSMLQQLKQLPLHELIVVLDGSEDNSFSAARAVEGVIIIHLPEQAGLDTARALGARASTGDYVLFLNGDLPVPAPQLYRFLAAADRGVEVALNDITSQLPPFAEQTETVRCQAFLNRMLGRDDLGANALTVLPHALSRRAMDVIGYANLTVPPKALALAIQRGLRIEAVHAVDAAGRTGSGFSGQEDPGQIIGDHIEALTEVMEEQGSRLHWGQVSRQELALRRNGI</sequence>
<dbReference type="PANTHER" id="PTHR43646">
    <property type="entry name" value="GLYCOSYLTRANSFERASE"/>
    <property type="match status" value="1"/>
</dbReference>
<protein>
    <recommendedName>
        <fullName evidence="1">Glycosyltransferase 2-like domain-containing protein</fullName>
    </recommendedName>
</protein>
<evidence type="ECO:0000259" key="1">
    <source>
        <dbReference type="Pfam" id="PF00535"/>
    </source>
</evidence>
<dbReference type="EMBL" id="NPBY01000061">
    <property type="protein sequence ID" value="PAD73987.1"/>
    <property type="molecule type" value="Genomic_DNA"/>
</dbReference>
<reference evidence="2 3" key="1">
    <citation type="submission" date="2017-07" db="EMBL/GenBank/DDBJ databases">
        <title>Isolation and whole genome analysis of endospore-forming bacteria from heroin.</title>
        <authorList>
            <person name="Kalinowski J."/>
            <person name="Ahrens B."/>
            <person name="Al-Dilaimi A."/>
            <person name="Winkler A."/>
            <person name="Wibberg D."/>
            <person name="Schleenbecker U."/>
            <person name="Ruckert C."/>
            <person name="Wolfel R."/>
            <person name="Grass G."/>
        </authorList>
    </citation>
    <scope>NUCLEOTIDE SEQUENCE [LARGE SCALE GENOMIC DNA]</scope>
    <source>
        <strain evidence="2 3">7537-G1</strain>
    </source>
</reference>
<dbReference type="InterPro" id="IPR001173">
    <property type="entry name" value="Glyco_trans_2-like"/>
</dbReference>
<comment type="caution">
    <text evidence="2">The sequence shown here is derived from an EMBL/GenBank/DDBJ whole genome shotgun (WGS) entry which is preliminary data.</text>
</comment>
<feature type="domain" description="Glycosyltransferase 2-like" evidence="1">
    <location>
        <begin position="87"/>
        <end position="191"/>
    </location>
</feature>
<dbReference type="Gene3D" id="3.90.550.10">
    <property type="entry name" value="Spore Coat Polysaccharide Biosynthesis Protein SpsA, Chain A"/>
    <property type="match status" value="1"/>
</dbReference>
<dbReference type="AlphaFoldDB" id="A0A268ELI7"/>
<dbReference type="InterPro" id="IPR029044">
    <property type="entry name" value="Nucleotide-diphossugar_trans"/>
</dbReference>
<dbReference type="SUPFAM" id="SSF53448">
    <property type="entry name" value="Nucleotide-diphospho-sugar transferases"/>
    <property type="match status" value="1"/>
</dbReference>
<dbReference type="Pfam" id="PF00535">
    <property type="entry name" value="Glycos_transf_2"/>
    <property type="match status" value="1"/>
</dbReference>
<organism evidence="2 3">
    <name type="scientific">Paenibacillus campinasensis</name>
    <dbReference type="NCBI Taxonomy" id="66347"/>
    <lineage>
        <taxon>Bacteria</taxon>
        <taxon>Bacillati</taxon>
        <taxon>Bacillota</taxon>
        <taxon>Bacilli</taxon>
        <taxon>Bacillales</taxon>
        <taxon>Paenibacillaceae</taxon>
        <taxon>Paenibacillus</taxon>
    </lineage>
</organism>
<evidence type="ECO:0000313" key="3">
    <source>
        <dbReference type="Proteomes" id="UP000215596"/>
    </source>
</evidence>
<accession>A0A268ELI7</accession>
<dbReference type="OrthoDB" id="2902148at2"/>
<name>A0A268ELI7_9BACL</name>